<proteinExistence type="predicted"/>
<organism evidence="2">
    <name type="scientific">Bacteroides intestinalis</name>
    <dbReference type="NCBI Taxonomy" id="329854"/>
    <lineage>
        <taxon>Bacteria</taxon>
        <taxon>Pseudomonadati</taxon>
        <taxon>Bacteroidota</taxon>
        <taxon>Bacteroidia</taxon>
        <taxon>Bacteroidales</taxon>
        <taxon>Bacteroidaceae</taxon>
        <taxon>Bacteroides</taxon>
    </lineage>
</organism>
<gene>
    <name evidence="2" type="ORF">BILFYP9_04389</name>
</gene>
<dbReference type="PANTHER" id="PTHR39165">
    <property type="entry name" value="IG HYPOTHETICAL 17883"/>
    <property type="match status" value="1"/>
</dbReference>
<keyword evidence="1" id="KW-1133">Transmembrane helix</keyword>
<dbReference type="EMBL" id="CACRSU010000048">
    <property type="protein sequence ID" value="VYT50418.1"/>
    <property type="molecule type" value="Genomic_DNA"/>
</dbReference>
<reference evidence="2" key="1">
    <citation type="submission" date="2019-11" db="EMBL/GenBank/DDBJ databases">
        <authorList>
            <person name="Feng L."/>
        </authorList>
    </citation>
    <scope>NUCLEOTIDE SEQUENCE</scope>
    <source>
        <strain evidence="2">BintestinalisLFYP9</strain>
    </source>
</reference>
<dbReference type="AlphaFoldDB" id="A0A6N2XA78"/>
<dbReference type="PANTHER" id="PTHR39165:SF1">
    <property type="entry name" value="DUF456 DOMAIN-CONTAINING PROTEIN"/>
    <property type="match status" value="1"/>
</dbReference>
<dbReference type="Pfam" id="PF04306">
    <property type="entry name" value="DUF456"/>
    <property type="match status" value="1"/>
</dbReference>
<protein>
    <recommendedName>
        <fullName evidence="3">DUF456 domain-containing protein</fullName>
    </recommendedName>
</protein>
<feature type="transmembrane region" description="Helical" evidence="1">
    <location>
        <begin position="102"/>
        <end position="127"/>
    </location>
</feature>
<accession>A0A6N2XA78</accession>
<keyword evidence="1" id="KW-0472">Membrane</keyword>
<evidence type="ECO:0008006" key="3">
    <source>
        <dbReference type="Google" id="ProtNLM"/>
    </source>
</evidence>
<keyword evidence="1" id="KW-0812">Transmembrane</keyword>
<name>A0A6N2XA78_9BACE</name>
<feature type="transmembrane region" description="Helical" evidence="1">
    <location>
        <begin position="147"/>
        <end position="172"/>
    </location>
</feature>
<feature type="transmembrane region" description="Helical" evidence="1">
    <location>
        <begin position="21"/>
        <end position="43"/>
    </location>
</feature>
<evidence type="ECO:0000313" key="2">
    <source>
        <dbReference type="EMBL" id="VYT50418.1"/>
    </source>
</evidence>
<feature type="transmembrane region" description="Helical" evidence="1">
    <location>
        <begin position="69"/>
        <end position="90"/>
    </location>
</feature>
<sequence>MLYIGSQKTIFFQIHISMVDILLITLGGICLIVGLLGCILPVIPGPPISYVGLLLLHITDRSQFSTTQLLVWLLLVVVVQVLDYFTPVIGSKFSGGTKWGSWGCLIGSIVGIVFFSPWGIVLGPFGGAFIGELLGERSARDAFKSGIGALIGFLVGTVFKVVICGYFVWCFAKGLLTVAA</sequence>
<evidence type="ECO:0000256" key="1">
    <source>
        <dbReference type="SAM" id="Phobius"/>
    </source>
</evidence>
<dbReference type="InterPro" id="IPR007403">
    <property type="entry name" value="DUF456"/>
</dbReference>